<dbReference type="InterPro" id="IPR050166">
    <property type="entry name" value="ABC_transporter_ATP-bind"/>
</dbReference>
<dbReference type="InterPro" id="IPR003439">
    <property type="entry name" value="ABC_transporter-like_ATP-bd"/>
</dbReference>
<dbReference type="PANTHER" id="PTHR42788">
    <property type="entry name" value="TAURINE IMPORT ATP-BINDING PROTEIN-RELATED"/>
    <property type="match status" value="1"/>
</dbReference>
<dbReference type="GO" id="GO:0005524">
    <property type="term" value="F:ATP binding"/>
    <property type="evidence" value="ECO:0007669"/>
    <property type="project" value="UniProtKB-KW"/>
</dbReference>
<dbReference type="PANTHER" id="PTHR42788:SF13">
    <property type="entry name" value="ALIPHATIC SULFONATES IMPORT ATP-BINDING PROTEIN SSUB"/>
    <property type="match status" value="1"/>
</dbReference>
<reference evidence="7 8" key="1">
    <citation type="submission" date="2018-10" db="EMBL/GenBank/DDBJ databases">
        <title>Draft genome of Cortibacter populi DSM10536.</title>
        <authorList>
            <person name="Bernier A.-M."/>
            <person name="Bernard K."/>
        </authorList>
    </citation>
    <scope>NUCLEOTIDE SEQUENCE [LARGE SCALE GENOMIC DNA]</scope>
    <source>
        <strain evidence="7 8">DSM 105136</strain>
    </source>
</reference>
<dbReference type="RefSeq" id="WP_122230241.1">
    <property type="nucleotide sequence ID" value="NZ_RDQO01000004.1"/>
</dbReference>
<dbReference type="InterPro" id="IPR027417">
    <property type="entry name" value="P-loop_NTPase"/>
</dbReference>
<dbReference type="OrthoDB" id="8683598at2"/>
<dbReference type="PROSITE" id="PS50893">
    <property type="entry name" value="ABC_TRANSPORTER_2"/>
    <property type="match status" value="1"/>
</dbReference>
<proteinExistence type="inferred from homology"/>
<gene>
    <name evidence="7" type="ORF">D8I35_13595</name>
</gene>
<keyword evidence="8" id="KW-1185">Reference proteome</keyword>
<evidence type="ECO:0000256" key="1">
    <source>
        <dbReference type="ARBA" id="ARBA00005417"/>
    </source>
</evidence>
<feature type="domain" description="ABC transporter" evidence="6">
    <location>
        <begin position="7"/>
        <end position="241"/>
    </location>
</feature>
<evidence type="ECO:0000256" key="4">
    <source>
        <dbReference type="ARBA" id="ARBA00022741"/>
    </source>
</evidence>
<evidence type="ECO:0000256" key="2">
    <source>
        <dbReference type="ARBA" id="ARBA00022448"/>
    </source>
</evidence>
<dbReference type="GO" id="GO:0016887">
    <property type="term" value="F:ATP hydrolysis activity"/>
    <property type="evidence" value="ECO:0007669"/>
    <property type="project" value="InterPro"/>
</dbReference>
<dbReference type="Proteomes" id="UP000278006">
    <property type="component" value="Unassembled WGS sequence"/>
</dbReference>
<dbReference type="InterPro" id="IPR003593">
    <property type="entry name" value="AAA+_ATPase"/>
</dbReference>
<keyword evidence="3" id="KW-1003">Cell membrane</keyword>
<dbReference type="SMART" id="SM00382">
    <property type="entry name" value="AAA"/>
    <property type="match status" value="1"/>
</dbReference>
<dbReference type="EMBL" id="RDQO01000004">
    <property type="protein sequence ID" value="RMX04890.1"/>
    <property type="molecule type" value="Genomic_DNA"/>
</dbReference>
<organism evidence="7 8">
    <name type="scientific">Corticibacter populi</name>
    <dbReference type="NCBI Taxonomy" id="1550736"/>
    <lineage>
        <taxon>Bacteria</taxon>
        <taxon>Pseudomonadati</taxon>
        <taxon>Pseudomonadota</taxon>
        <taxon>Betaproteobacteria</taxon>
        <taxon>Burkholderiales</taxon>
        <taxon>Comamonadaceae</taxon>
        <taxon>Corticibacter</taxon>
    </lineage>
</organism>
<dbReference type="AlphaFoldDB" id="A0A3M6QPA1"/>
<dbReference type="CDD" id="cd03293">
    <property type="entry name" value="ABC_NrtD_SsuB_transporters"/>
    <property type="match status" value="1"/>
</dbReference>
<dbReference type="PROSITE" id="PS00211">
    <property type="entry name" value="ABC_TRANSPORTER_1"/>
    <property type="match status" value="1"/>
</dbReference>
<keyword evidence="2" id="KW-0813">Transport</keyword>
<keyword evidence="3" id="KW-0472">Membrane</keyword>
<keyword evidence="4" id="KW-0547">Nucleotide-binding</keyword>
<comment type="caution">
    <text evidence="7">The sequence shown here is derived from an EMBL/GenBank/DDBJ whole genome shotgun (WGS) entry which is preliminary data.</text>
</comment>
<protein>
    <submittedName>
        <fullName evidence="7">ABC transporter ATP-binding protein</fullName>
    </submittedName>
</protein>
<sequence length="282" mass="31353">MNQTVKIRLESVGKSFAHGRHAEQTLTVLEGVSLDVLAGEFVCLLGPSGCGKSTILNLLAGFERQDQGRLSLDGRPIQGPSPQRGMVFQQPNLFPWLTVLQNVVFGPRMARQAQQDYLPAARHYLQQIGLEKYADHYPWQLSGGMRQRVALARAWLPGPQVLLMDEPFGALDAQTRLVMQDLLNRIWAQTGTTIVFVTHDVDEALFLADRIVLMSAHPGRVREIIDVPFARPRRPDALFLERAYAPIKKQILQALREESSHMLGQAPLELPADAPDVAAKVA</sequence>
<dbReference type="InterPro" id="IPR017871">
    <property type="entry name" value="ABC_transporter-like_CS"/>
</dbReference>
<name>A0A3M6QPA1_9BURK</name>
<dbReference type="SUPFAM" id="SSF52540">
    <property type="entry name" value="P-loop containing nucleoside triphosphate hydrolases"/>
    <property type="match status" value="1"/>
</dbReference>
<evidence type="ECO:0000256" key="3">
    <source>
        <dbReference type="ARBA" id="ARBA00022475"/>
    </source>
</evidence>
<dbReference type="Pfam" id="PF00005">
    <property type="entry name" value="ABC_tran"/>
    <property type="match status" value="1"/>
</dbReference>
<comment type="similarity">
    <text evidence="1">Belongs to the ABC transporter superfamily.</text>
</comment>
<evidence type="ECO:0000313" key="7">
    <source>
        <dbReference type="EMBL" id="RMX04890.1"/>
    </source>
</evidence>
<dbReference type="Gene3D" id="3.40.50.300">
    <property type="entry name" value="P-loop containing nucleotide triphosphate hydrolases"/>
    <property type="match status" value="1"/>
</dbReference>
<evidence type="ECO:0000256" key="5">
    <source>
        <dbReference type="ARBA" id="ARBA00022840"/>
    </source>
</evidence>
<accession>A0A3M6QPA1</accession>
<evidence type="ECO:0000259" key="6">
    <source>
        <dbReference type="PROSITE" id="PS50893"/>
    </source>
</evidence>
<evidence type="ECO:0000313" key="8">
    <source>
        <dbReference type="Proteomes" id="UP000278006"/>
    </source>
</evidence>
<keyword evidence="5 7" id="KW-0067">ATP-binding</keyword>